<proteinExistence type="inferred from homology"/>
<accession>A0A372MDY1</accession>
<sequence>MTDIATMKDFRTIYADTLIELAQEDSRVVVFEADLMSATGTKHFKELFPERSINCGVAEANMVGIASGLSSQGFIPFVNTFGCFATRRAYDQFFLSANYARQNVKLVGLDPGITAAFNGGTHMPFCDIALTRVIPDLVVVEPGDGWAVHHLTKAVYAHQGSVYVRLQRKGNPIFYDANQTFELGKGIIVRDGKDVTLVATGAVMLEQAILASQALEKENISAAVIDMHTIKPLDKELVLSYAKKTNAVVTCENAQMAGGLGSAVSEFLSEQYPTVVRRVGIQDLFGEVGTVEYLMKRFALTAGQIVQEAKDAIKRK</sequence>
<dbReference type="Gene3D" id="3.40.50.970">
    <property type="match status" value="1"/>
</dbReference>
<gene>
    <name evidence="5" type="ORF">DYP60_12075</name>
</gene>
<evidence type="ECO:0000313" key="6">
    <source>
        <dbReference type="Proteomes" id="UP000264002"/>
    </source>
</evidence>
<dbReference type="InterPro" id="IPR029061">
    <property type="entry name" value="THDP-binding"/>
</dbReference>
<dbReference type="Pfam" id="PF02780">
    <property type="entry name" value="Transketolase_C"/>
    <property type="match status" value="1"/>
</dbReference>
<evidence type="ECO:0000256" key="3">
    <source>
        <dbReference type="ARBA" id="ARBA00023052"/>
    </source>
</evidence>
<dbReference type="InterPro" id="IPR009014">
    <property type="entry name" value="Transketo_C/PFOR_II"/>
</dbReference>
<feature type="domain" description="Transketolase-like pyrimidine-binding" evidence="4">
    <location>
        <begin position="8"/>
        <end position="173"/>
    </location>
</feature>
<dbReference type="InterPro" id="IPR005475">
    <property type="entry name" value="Transketolase-like_Pyr-bd"/>
</dbReference>
<dbReference type="SUPFAM" id="SSF52922">
    <property type="entry name" value="TK C-terminal domain-like"/>
    <property type="match status" value="1"/>
</dbReference>
<dbReference type="SMART" id="SM00861">
    <property type="entry name" value="Transket_pyr"/>
    <property type="match status" value="1"/>
</dbReference>
<dbReference type="Pfam" id="PF02779">
    <property type="entry name" value="Transket_pyr"/>
    <property type="match status" value="1"/>
</dbReference>
<dbReference type="Gene3D" id="3.40.50.920">
    <property type="match status" value="1"/>
</dbReference>
<dbReference type="Proteomes" id="UP000264002">
    <property type="component" value="Unassembled WGS sequence"/>
</dbReference>
<dbReference type="AlphaFoldDB" id="A0A372MDY1"/>
<organism evidence="5 6">
    <name type="scientific">Sphaerochaeta halotolerans</name>
    <dbReference type="NCBI Taxonomy" id="2293840"/>
    <lineage>
        <taxon>Bacteria</taxon>
        <taxon>Pseudomonadati</taxon>
        <taxon>Spirochaetota</taxon>
        <taxon>Spirochaetia</taxon>
        <taxon>Spirochaetales</taxon>
        <taxon>Sphaerochaetaceae</taxon>
        <taxon>Sphaerochaeta</taxon>
    </lineage>
</organism>
<keyword evidence="3" id="KW-0786">Thiamine pyrophosphate</keyword>
<reference evidence="5 6" key="2">
    <citation type="submission" date="2018-09" db="EMBL/GenBank/DDBJ databases">
        <title>Genome of Sphaerochaeta halotolerans strain 4-11.</title>
        <authorList>
            <person name="Nazina T.N."/>
            <person name="Sokolova D.S."/>
        </authorList>
    </citation>
    <scope>NUCLEOTIDE SEQUENCE [LARGE SCALE GENOMIC DNA]</scope>
    <source>
        <strain evidence="5 6">4-11</strain>
    </source>
</reference>
<keyword evidence="6" id="KW-1185">Reference proteome</keyword>
<dbReference type="InterPro" id="IPR033248">
    <property type="entry name" value="Transketolase_C"/>
</dbReference>
<dbReference type="PANTHER" id="PTHR43825:SF1">
    <property type="entry name" value="TRANSKETOLASE-LIKE PYRIMIDINE-BINDING DOMAIN-CONTAINING PROTEIN"/>
    <property type="match status" value="1"/>
</dbReference>
<protein>
    <submittedName>
        <fullName evidence="5">Transketolase family protein</fullName>
    </submittedName>
</protein>
<comment type="caution">
    <text evidence="5">The sequence shown here is derived from an EMBL/GenBank/DDBJ whole genome shotgun (WGS) entry which is preliminary data.</text>
</comment>
<evidence type="ECO:0000313" key="5">
    <source>
        <dbReference type="EMBL" id="RFU94001.1"/>
    </source>
</evidence>
<dbReference type="InterPro" id="IPR051157">
    <property type="entry name" value="PDH/Transketolase"/>
</dbReference>
<dbReference type="EMBL" id="QUWK01000014">
    <property type="protein sequence ID" value="RFU94001.1"/>
    <property type="molecule type" value="Genomic_DNA"/>
</dbReference>
<evidence type="ECO:0000259" key="4">
    <source>
        <dbReference type="SMART" id="SM00861"/>
    </source>
</evidence>
<evidence type="ECO:0000256" key="1">
    <source>
        <dbReference type="ARBA" id="ARBA00001964"/>
    </source>
</evidence>
<comment type="cofactor">
    <cofactor evidence="1">
        <name>thiamine diphosphate</name>
        <dbReference type="ChEBI" id="CHEBI:58937"/>
    </cofactor>
</comment>
<comment type="similarity">
    <text evidence="2">Belongs to the transketolase family.</text>
</comment>
<dbReference type="SUPFAM" id="SSF52518">
    <property type="entry name" value="Thiamin diphosphate-binding fold (THDP-binding)"/>
    <property type="match status" value="1"/>
</dbReference>
<dbReference type="RefSeq" id="WP_117331266.1">
    <property type="nucleotide sequence ID" value="NZ_QUWK01000014.1"/>
</dbReference>
<dbReference type="PANTHER" id="PTHR43825">
    <property type="entry name" value="PYRUVATE DEHYDROGENASE E1 COMPONENT"/>
    <property type="match status" value="1"/>
</dbReference>
<evidence type="ECO:0000256" key="2">
    <source>
        <dbReference type="ARBA" id="ARBA00007131"/>
    </source>
</evidence>
<dbReference type="FunFam" id="3.40.50.970:FF:000129">
    <property type="entry name" value="Transketolase"/>
    <property type="match status" value="1"/>
</dbReference>
<dbReference type="CDD" id="cd07033">
    <property type="entry name" value="TPP_PYR_DXS_TK_like"/>
    <property type="match status" value="1"/>
</dbReference>
<reference evidence="6" key="1">
    <citation type="submission" date="2018-08" db="EMBL/GenBank/DDBJ databases">
        <authorList>
            <person name="Grouzdev D.S."/>
            <person name="Krutkina M.S."/>
        </authorList>
    </citation>
    <scope>NUCLEOTIDE SEQUENCE [LARGE SCALE GENOMIC DNA]</scope>
    <source>
        <strain evidence="6">4-11</strain>
    </source>
</reference>
<name>A0A372MDY1_9SPIR</name>